<proteinExistence type="predicted"/>
<accession>A0ABR9RSN5</accession>
<dbReference type="InterPro" id="IPR002575">
    <property type="entry name" value="Aminoglycoside_PTrfase"/>
</dbReference>
<dbReference type="RefSeq" id="WP_193637715.1">
    <property type="nucleotide sequence ID" value="NZ_JADCSA010000005.1"/>
</dbReference>
<evidence type="ECO:0000313" key="2">
    <source>
        <dbReference type="EMBL" id="MBE7324395.1"/>
    </source>
</evidence>
<sequence length="306" mass="32671">MWQPEPGWERLPTGPSSVGAWAADIGGHRVVVKRFERPGPHDATVLDDPGHPAYWRRDVDVAASGAVEHTPGLRGLPAVEVEEDADGATVVTPWVDEVAHDGLCLARGLGRFATATVPRVDWLARSQFALRVGEVERRGGWATLARTPVADLADAVWRRRGQVVARLTELPWVLQHGDPVPANLRGRQDDTILAIDWSSLGVGPAGADLGYLALSVPEDLEDLLSAYLDGLGHRDDAVPGAGRGDVAFAARAVVTYTVLTRADWALARVAGGEGALAGKFRHPSVAPYIRAMQRHLPHVVAVAQGG</sequence>
<dbReference type="InterPro" id="IPR011009">
    <property type="entry name" value="Kinase-like_dom_sf"/>
</dbReference>
<dbReference type="Gene3D" id="3.90.1200.10">
    <property type="match status" value="1"/>
</dbReference>
<dbReference type="SUPFAM" id="SSF56112">
    <property type="entry name" value="Protein kinase-like (PK-like)"/>
    <property type="match status" value="1"/>
</dbReference>
<evidence type="ECO:0000259" key="1">
    <source>
        <dbReference type="Pfam" id="PF01636"/>
    </source>
</evidence>
<evidence type="ECO:0000313" key="3">
    <source>
        <dbReference type="Proteomes" id="UP000756387"/>
    </source>
</evidence>
<dbReference type="Proteomes" id="UP000756387">
    <property type="component" value="Unassembled WGS sequence"/>
</dbReference>
<comment type="caution">
    <text evidence="2">The sequence shown here is derived from an EMBL/GenBank/DDBJ whole genome shotgun (WGS) entry which is preliminary data.</text>
</comment>
<feature type="domain" description="Aminoglycoside phosphotransferase" evidence="1">
    <location>
        <begin position="108"/>
        <end position="234"/>
    </location>
</feature>
<reference evidence="2 3" key="1">
    <citation type="submission" date="2020-10" db="EMBL/GenBank/DDBJ databases">
        <title>Nocardioides sp. isolated from sludge.</title>
        <authorList>
            <person name="Zhang X."/>
        </authorList>
    </citation>
    <scope>NUCLEOTIDE SEQUENCE [LARGE SCALE GENOMIC DNA]</scope>
    <source>
        <strain evidence="2 3">Y6</strain>
    </source>
</reference>
<dbReference type="EMBL" id="JADCSA010000005">
    <property type="protein sequence ID" value="MBE7324395.1"/>
    <property type="molecule type" value="Genomic_DNA"/>
</dbReference>
<protein>
    <submittedName>
        <fullName evidence="2">Phosphotransferase</fullName>
    </submittedName>
</protein>
<keyword evidence="3" id="KW-1185">Reference proteome</keyword>
<organism evidence="2 3">
    <name type="scientific">Nocardioides malaquae</name>
    <dbReference type="NCBI Taxonomy" id="2773426"/>
    <lineage>
        <taxon>Bacteria</taxon>
        <taxon>Bacillati</taxon>
        <taxon>Actinomycetota</taxon>
        <taxon>Actinomycetes</taxon>
        <taxon>Propionibacteriales</taxon>
        <taxon>Nocardioidaceae</taxon>
        <taxon>Nocardioides</taxon>
    </lineage>
</organism>
<gene>
    <name evidence="2" type="ORF">IEQ44_06990</name>
</gene>
<name>A0ABR9RSN5_9ACTN</name>
<dbReference type="Pfam" id="PF01636">
    <property type="entry name" value="APH"/>
    <property type="match status" value="1"/>
</dbReference>